<dbReference type="AlphaFoldDB" id="A0A6J4VJR7"/>
<organism evidence="1">
    <name type="scientific">uncultured Synechococcales cyanobacterium</name>
    <dbReference type="NCBI Taxonomy" id="1936017"/>
    <lineage>
        <taxon>Bacteria</taxon>
        <taxon>Bacillati</taxon>
        <taxon>Cyanobacteriota</taxon>
        <taxon>Cyanophyceae</taxon>
        <taxon>Synechococcales</taxon>
        <taxon>environmental samples</taxon>
    </lineage>
</organism>
<protein>
    <submittedName>
        <fullName evidence="1">Uncharacterized protein</fullName>
    </submittedName>
</protein>
<accession>A0A6J4VJR7</accession>
<name>A0A6J4VJR7_9CYAN</name>
<sequence>MQLVEITQISASSDLARLISIACLVVPPDLSCKVNSLCPPNGSTRD</sequence>
<proteinExistence type="predicted"/>
<evidence type="ECO:0000313" key="1">
    <source>
        <dbReference type="EMBL" id="CAA9575649.1"/>
    </source>
</evidence>
<reference evidence="1" key="1">
    <citation type="submission" date="2020-02" db="EMBL/GenBank/DDBJ databases">
        <authorList>
            <person name="Meier V. D."/>
        </authorList>
    </citation>
    <scope>NUCLEOTIDE SEQUENCE</scope>
    <source>
        <strain evidence="1">AVDCRST_MAG81</strain>
    </source>
</reference>
<dbReference type="EMBL" id="CADCWO010000121">
    <property type="protein sequence ID" value="CAA9575649.1"/>
    <property type="molecule type" value="Genomic_DNA"/>
</dbReference>
<gene>
    <name evidence="1" type="ORF">AVDCRST_MAG81-2287</name>
</gene>